<dbReference type="Proteomes" id="UP000179179">
    <property type="component" value="Unassembled WGS sequence"/>
</dbReference>
<sequence length="477" mass="54826">MGLGSLPREILSLIIGLLIDRASPSLDGCDNLQHICNARLVCRLWNTLATAHVFETVRLAYTDGEYQSWNDMLASEVVRQAVRCVYIRSAPADDHPLGIWDTYTDSGYEGLIGAIGRIAELDRIIALHLRFSRHCGGVETDDHRDEVVEDISTRQEILESVFKAIHNRSRNKTGARPIRSLTVENLQNAPLPDFTSSELFRSVTKDIDSLHLMVAEEYDEAGPDWDTYRIERQVFEPYLHHQWLAPMSDHLVCLTLSFQVGWGTIPGYFDGSGLHFPRLKTLNLGNFVIGHHNQFDWVLNQPSLVCLRLDRCSIVSHITTHQTNIEEWHVQTHDWHEYPIGSFGIDGPYVIYGFSGTWEAIFDNICTCLPNLKDFCFHYGQDPVFPVYPEMLSDRLTKQRYTTFDDSWNEAHEESGLLDFGDSEWGHPDKRYVNRSKETEMGDGRALDALLQKIRERQHQQTLMLNQDRDKNRRPVK</sequence>
<evidence type="ECO:0000313" key="3">
    <source>
        <dbReference type="Proteomes" id="UP000179179"/>
    </source>
</evidence>
<dbReference type="PANTHER" id="PTHR42057:SF2">
    <property type="entry name" value="F-BOX DOMAIN PROTEIN (AFU_ORTHOLOGUE AFUA_4G00200)-RELATED"/>
    <property type="match status" value="1"/>
</dbReference>
<accession>A0A1F8AHL3</accession>
<dbReference type="OrthoDB" id="3140657at2759"/>
<dbReference type="GeneID" id="34443439"/>
<dbReference type="PANTHER" id="PTHR42057">
    <property type="entry name" value="F-BOX DOMAIN PROTEIN (AFU_ORTHOLOGUE AFUA_4G00200)"/>
    <property type="match status" value="1"/>
</dbReference>
<dbReference type="Pfam" id="PF12937">
    <property type="entry name" value="F-box-like"/>
    <property type="match status" value="1"/>
</dbReference>
<proteinExistence type="predicted"/>
<keyword evidence="3" id="KW-1185">Reference proteome</keyword>
<dbReference type="InterPro" id="IPR001810">
    <property type="entry name" value="F-box_dom"/>
</dbReference>
<gene>
    <name evidence="2" type="ORF">ABOM_000049</name>
</gene>
<name>A0A1F8AHL3_9EURO</name>
<evidence type="ECO:0000313" key="2">
    <source>
        <dbReference type="EMBL" id="OGM51214.1"/>
    </source>
</evidence>
<organism evidence="2 3">
    <name type="scientific">Aspergillus bombycis</name>
    <dbReference type="NCBI Taxonomy" id="109264"/>
    <lineage>
        <taxon>Eukaryota</taxon>
        <taxon>Fungi</taxon>
        <taxon>Dikarya</taxon>
        <taxon>Ascomycota</taxon>
        <taxon>Pezizomycotina</taxon>
        <taxon>Eurotiomycetes</taxon>
        <taxon>Eurotiomycetidae</taxon>
        <taxon>Eurotiales</taxon>
        <taxon>Aspergillaceae</taxon>
        <taxon>Aspergillus</taxon>
    </lineage>
</organism>
<comment type="caution">
    <text evidence="2">The sequence shown here is derived from an EMBL/GenBank/DDBJ whole genome shotgun (WGS) entry which is preliminary data.</text>
</comment>
<dbReference type="AlphaFoldDB" id="A0A1F8AHL3"/>
<feature type="domain" description="F-box" evidence="1">
    <location>
        <begin position="4"/>
        <end position="50"/>
    </location>
</feature>
<evidence type="ECO:0000259" key="1">
    <source>
        <dbReference type="Pfam" id="PF12937"/>
    </source>
</evidence>
<dbReference type="EMBL" id="LYCR01000001">
    <property type="protein sequence ID" value="OGM51214.1"/>
    <property type="molecule type" value="Genomic_DNA"/>
</dbReference>
<protein>
    <recommendedName>
        <fullName evidence="1">F-box domain-containing protein</fullName>
    </recommendedName>
</protein>
<reference evidence="2 3" key="1">
    <citation type="journal article" date="2016" name="Genome Biol. Evol.">
        <title>Draft genome sequence of an aflatoxigenic Aspergillus species, A. bombycis.</title>
        <authorList>
            <person name="Moore G.G."/>
            <person name="Mack B.M."/>
            <person name="Beltz S.B."/>
            <person name="Gilbert M.K."/>
        </authorList>
    </citation>
    <scope>NUCLEOTIDE SEQUENCE [LARGE SCALE GENOMIC DNA]</scope>
    <source>
        <strain evidence="3">NRRL 26010</strain>
    </source>
</reference>
<dbReference type="RefSeq" id="XP_022394931.1">
    <property type="nucleotide sequence ID" value="XM_022527179.1"/>
</dbReference>